<reference evidence="2 3" key="1">
    <citation type="journal article" date="2014" name="BMC Genomics">
        <title>Architecture and functions of a multipartite genome of the methylotrophic bacterium Paracoccus aminophilus JCM 7686, containing primary and secondary chromids.</title>
        <authorList>
            <person name="Dziewit L."/>
            <person name="Czarnecki J."/>
            <person name="Wibberg D."/>
            <person name="Radlinska M."/>
            <person name="Mrozek P."/>
            <person name="Szymczak M."/>
            <person name="Schluter A."/>
            <person name="Puhler A."/>
            <person name="Bartosik D."/>
        </authorList>
    </citation>
    <scope>NUCLEOTIDE SEQUENCE [LARGE SCALE GENOMIC DNA]</scope>
    <source>
        <strain evidence="2">JCM 7686</strain>
        <plasmid evidence="3">Plasmid pAMI5</plasmid>
    </source>
</reference>
<dbReference type="PATRIC" id="fig|1367847.3.peg.4127"/>
<dbReference type="AlphaFoldDB" id="S5Y689"/>
<gene>
    <name evidence="2" type="ORF">JCM7686_pAMI5p094</name>
</gene>
<protein>
    <submittedName>
        <fullName evidence="2">Uncharacterized protein</fullName>
    </submittedName>
</protein>
<dbReference type="EMBL" id="CP006653">
    <property type="protein sequence ID" value="AGT11160.1"/>
    <property type="molecule type" value="Genomic_DNA"/>
</dbReference>
<feature type="signal peptide" evidence="1">
    <location>
        <begin position="1"/>
        <end position="25"/>
    </location>
</feature>
<organism evidence="2 3">
    <name type="scientific">Paracoccus aminophilus JCM 7686</name>
    <dbReference type="NCBI Taxonomy" id="1367847"/>
    <lineage>
        <taxon>Bacteria</taxon>
        <taxon>Pseudomonadati</taxon>
        <taxon>Pseudomonadota</taxon>
        <taxon>Alphaproteobacteria</taxon>
        <taxon>Rhodobacterales</taxon>
        <taxon>Paracoccaceae</taxon>
        <taxon>Paracoccus</taxon>
    </lineage>
</organism>
<dbReference type="Proteomes" id="UP000015480">
    <property type="component" value="Plasmid pAMI5"/>
</dbReference>
<dbReference type="OrthoDB" id="7265885at2"/>
<name>S5Y689_PARAH</name>
<proteinExistence type="predicted"/>
<keyword evidence="3" id="KW-1185">Reference proteome</keyword>
<evidence type="ECO:0000313" key="2">
    <source>
        <dbReference type="EMBL" id="AGT11160.1"/>
    </source>
</evidence>
<keyword evidence="1" id="KW-0732">Signal</keyword>
<dbReference type="RefSeq" id="WP_020952931.1">
    <property type="nucleotide sequence ID" value="NC_022043.1"/>
</dbReference>
<feature type="chain" id="PRO_5004534593" evidence="1">
    <location>
        <begin position="26"/>
        <end position="196"/>
    </location>
</feature>
<accession>S5Y689</accession>
<dbReference type="HOGENOM" id="CLU_1389053_0_0_5"/>
<evidence type="ECO:0000256" key="1">
    <source>
        <dbReference type="SAM" id="SignalP"/>
    </source>
</evidence>
<keyword evidence="2" id="KW-0614">Plasmid</keyword>
<evidence type="ECO:0000313" key="3">
    <source>
        <dbReference type="Proteomes" id="UP000015480"/>
    </source>
</evidence>
<dbReference type="KEGG" id="pami:JCM7686_pAMI5p094"/>
<sequence length="196" mass="20514">MSFHLRLATCLMIPLSLALPCAGSADPVSDALNAAQSAYRSGDLAATGASLITASTELRRIETAKLRAALPDAPSGWSRQITETGTDDSATAAATLLSGPSIEATYVNGDSDAFTLTYSADNPVAGTQSNAYGDPKLMALLGKVVDLNGVALLDQNDTVTAMLANRVLVQAEGMSFDKMRPVLERIDFKKLGSFDK</sequence>
<geneLocation type="plasmid" evidence="2 3">
    <name>pAMI5</name>
</geneLocation>